<reference evidence="7" key="1">
    <citation type="submission" date="2016-11" db="EMBL/GenBank/DDBJ databases">
        <authorList>
            <person name="Varghese N."/>
            <person name="Submissions S."/>
        </authorList>
    </citation>
    <scope>NUCLEOTIDE SEQUENCE [LARGE SCALE GENOMIC DNA]</scope>
    <source>
        <strain evidence="7">DSM 17456</strain>
    </source>
</reference>
<name>A0A1N6DSH1_9BACT</name>
<dbReference type="InterPro" id="IPR042187">
    <property type="entry name" value="Flagellin_C_sub2"/>
</dbReference>
<dbReference type="Gene3D" id="6.10.10.10">
    <property type="entry name" value="Flagellar export chaperone, C-terminal domain"/>
    <property type="match status" value="1"/>
</dbReference>
<protein>
    <recommendedName>
        <fullName evidence="3">Flagellin</fullName>
    </recommendedName>
</protein>
<evidence type="ECO:0000313" key="7">
    <source>
        <dbReference type="Proteomes" id="UP000184694"/>
    </source>
</evidence>
<dbReference type="GO" id="GO:0009288">
    <property type="term" value="C:bacterial-type flagellum"/>
    <property type="evidence" value="ECO:0007669"/>
    <property type="project" value="UniProtKB-SubCell"/>
</dbReference>
<sequence>MALAINNNLMANNVTRNLQSHYGKLNQSTQRLSSGLRVSSAADDAAGLAIRELMRSDIAALGQGIRNANDGISMIQTADGALGVIDSKLIRMKELAEQASTDTYTADQRTLINQEYQAMAKEITRIASDTDFNGSKLLNGDQTKLHDVRGSIKYATVGDSTVSQKGERVSIVSNKDGESVEVTNQTAQGFEIKSTFALDDKKTLTLVQQTKSKTEGALDEVGSKVSVLADETTAFETTDLKSSADLTAYYKQAITDKKLTMEQSSDGGKTWTNVKLGEDSAAGGMVRITVQEENSKRVDTFTLGKFQKDGTTASVAKLNITTDGALTTKGADTTITHTSTTYTTTNVHFGSSSASTDSYNVNIGRSDATSLGVGTAADDNVLTREMAKVALNNINNAIAKKDASRAELGATQNRLSATIENISVQKENLQAAESRISDVDVATEMTEFNKQQILANAAVSMLSQANNLPKMAQKLLG</sequence>
<comment type="function">
    <text evidence="3">Flagellin is the subunit protein which polymerizes to form the filaments of bacterial flagella.</text>
</comment>
<dbReference type="InterPro" id="IPR046358">
    <property type="entry name" value="Flagellin_C"/>
</dbReference>
<keyword evidence="3" id="KW-0964">Secreted</keyword>
<dbReference type="Pfam" id="PF00700">
    <property type="entry name" value="Flagellin_C"/>
    <property type="match status" value="1"/>
</dbReference>
<keyword evidence="6" id="KW-0966">Cell projection</keyword>
<proteinExistence type="inferred from homology"/>
<dbReference type="GO" id="GO:0005576">
    <property type="term" value="C:extracellular region"/>
    <property type="evidence" value="ECO:0007669"/>
    <property type="project" value="UniProtKB-SubCell"/>
</dbReference>
<dbReference type="InterPro" id="IPR001029">
    <property type="entry name" value="Flagellin_N"/>
</dbReference>
<evidence type="ECO:0000256" key="3">
    <source>
        <dbReference type="RuleBase" id="RU362073"/>
    </source>
</evidence>
<dbReference type="PANTHER" id="PTHR42792:SF2">
    <property type="entry name" value="FLAGELLIN"/>
    <property type="match status" value="1"/>
</dbReference>
<dbReference type="Gene3D" id="1.20.1330.10">
    <property type="entry name" value="f41 fragment of flagellin, N-terminal domain"/>
    <property type="match status" value="2"/>
</dbReference>
<dbReference type="EMBL" id="FSRG01000003">
    <property type="protein sequence ID" value="SIN73647.1"/>
    <property type="molecule type" value="Genomic_DNA"/>
</dbReference>
<keyword evidence="6" id="KW-0969">Cilium</keyword>
<keyword evidence="7" id="KW-1185">Reference proteome</keyword>
<dbReference type="PANTHER" id="PTHR42792">
    <property type="entry name" value="FLAGELLIN"/>
    <property type="match status" value="1"/>
</dbReference>
<gene>
    <name evidence="6" type="ORF">SAMN02745161_0440</name>
</gene>
<evidence type="ECO:0000313" key="6">
    <source>
        <dbReference type="EMBL" id="SIN73647.1"/>
    </source>
</evidence>
<evidence type="ECO:0000256" key="2">
    <source>
        <dbReference type="ARBA" id="ARBA00023143"/>
    </source>
</evidence>
<evidence type="ECO:0000259" key="4">
    <source>
        <dbReference type="Pfam" id="PF00669"/>
    </source>
</evidence>
<keyword evidence="2 3" id="KW-0975">Bacterial flagellum</keyword>
<accession>A0A1N6DSH1</accession>
<evidence type="ECO:0000256" key="1">
    <source>
        <dbReference type="ARBA" id="ARBA00005709"/>
    </source>
</evidence>
<dbReference type="Pfam" id="PF00669">
    <property type="entry name" value="Flagellin_N"/>
    <property type="match status" value="1"/>
</dbReference>
<dbReference type="Gene3D" id="3.30.70.2120">
    <property type="match status" value="1"/>
</dbReference>
<comment type="similarity">
    <text evidence="1 3">Belongs to the bacterial flagellin family.</text>
</comment>
<evidence type="ECO:0000259" key="5">
    <source>
        <dbReference type="Pfam" id="PF00700"/>
    </source>
</evidence>
<dbReference type="AlphaFoldDB" id="A0A1N6DSH1"/>
<dbReference type="PRINTS" id="PR00207">
    <property type="entry name" value="FLAGELLIN"/>
</dbReference>
<feature type="domain" description="Flagellin C-terminal" evidence="5">
    <location>
        <begin position="392"/>
        <end position="472"/>
    </location>
</feature>
<dbReference type="Proteomes" id="UP000184694">
    <property type="component" value="Unassembled WGS sequence"/>
</dbReference>
<organism evidence="6 7">
    <name type="scientific">Halodesulfovibrio marinisediminis DSM 17456</name>
    <dbReference type="NCBI Taxonomy" id="1121457"/>
    <lineage>
        <taxon>Bacteria</taxon>
        <taxon>Pseudomonadati</taxon>
        <taxon>Thermodesulfobacteriota</taxon>
        <taxon>Desulfovibrionia</taxon>
        <taxon>Desulfovibrionales</taxon>
        <taxon>Desulfovibrionaceae</taxon>
        <taxon>Halodesulfovibrio</taxon>
    </lineage>
</organism>
<feature type="domain" description="Flagellin N-terminal" evidence="4">
    <location>
        <begin position="5"/>
        <end position="143"/>
    </location>
</feature>
<dbReference type="GO" id="GO:0005198">
    <property type="term" value="F:structural molecule activity"/>
    <property type="evidence" value="ECO:0007669"/>
    <property type="project" value="UniProtKB-UniRule"/>
</dbReference>
<keyword evidence="6" id="KW-0282">Flagellum</keyword>
<dbReference type="SUPFAM" id="SSF64518">
    <property type="entry name" value="Phase 1 flagellin"/>
    <property type="match status" value="1"/>
</dbReference>
<dbReference type="STRING" id="1121457.SAMN02745161_0440"/>
<dbReference type="InterPro" id="IPR001492">
    <property type="entry name" value="Flagellin"/>
</dbReference>
<comment type="subcellular location">
    <subcellularLocation>
        <location evidence="3">Secreted</location>
    </subcellularLocation>
    <subcellularLocation>
        <location evidence="3">Bacterial flagellum</location>
    </subcellularLocation>
</comment>